<organism evidence="1 2">
    <name type="scientific">Cordyceps javanica</name>
    <dbReference type="NCBI Taxonomy" id="43265"/>
    <lineage>
        <taxon>Eukaryota</taxon>
        <taxon>Fungi</taxon>
        <taxon>Dikarya</taxon>
        <taxon>Ascomycota</taxon>
        <taxon>Pezizomycotina</taxon>
        <taxon>Sordariomycetes</taxon>
        <taxon>Hypocreomycetidae</taxon>
        <taxon>Hypocreales</taxon>
        <taxon>Cordycipitaceae</taxon>
        <taxon>Cordyceps</taxon>
    </lineage>
</organism>
<name>A0A545UL08_9HYPO</name>
<gene>
    <name evidence="1" type="ORF">IF1G_11194</name>
</gene>
<dbReference type="AlphaFoldDB" id="A0A545UL08"/>
<dbReference type="Proteomes" id="UP000315783">
    <property type="component" value="Unassembled WGS sequence"/>
</dbReference>
<evidence type="ECO:0000313" key="1">
    <source>
        <dbReference type="EMBL" id="TQV90152.1"/>
    </source>
</evidence>
<accession>A0A545UL08</accession>
<evidence type="ECO:0000313" key="2">
    <source>
        <dbReference type="Proteomes" id="UP000315783"/>
    </source>
</evidence>
<keyword evidence="2" id="KW-1185">Reference proteome</keyword>
<evidence type="ECO:0008006" key="3">
    <source>
        <dbReference type="Google" id="ProtNLM"/>
    </source>
</evidence>
<sequence length="528" mass="60123">MLHLPDEVLVYIVRMLHGVDQHWVEFGDKQDLLSTRLVCKRLANIGADLAFRQVTVIPDTEGFAKLRALSLSGHRLKTYALTVRFEDFMDDELAALEFDEYLRENAGDRQSSWASTADTFERYCASQERQAAMHKSHMDVAHLACAFAALENIQSIHISQAFTERSGPWCGEEGSPDGYRDFLDLPTSQRMLGVIVAALVAADRKIESLTLMSMDDFGPYPLVGLIKALNVSNGKVYRDALSHLRVLTIFLPHDGEDADVDEAQEEQSISIRGLSDLMNSLPMLQEVVFPGDVWHSRRILQSFLDSLRIKRLRSIEIRGAAFATASSLVDFLKRHSEGIVRVRFCDLILHEGSWRNVFHQIRTTLNLQSSEMSGNFYTATPGEFRSVEIGYDVEYHCIPILQPQCIEEFIERRTDVDPFDLLQKYLHEFPLHSTMGEIHQCAAHICPHYYTPEQAARELTNKKQNVGANGLVYNLTRHDLFLLSLILRRQNRREEAGILWKVSAGELDGEALRYISIRQGTIRLMERV</sequence>
<proteinExistence type="predicted"/>
<dbReference type="EMBL" id="SPUK01000034">
    <property type="protein sequence ID" value="TQV90152.1"/>
    <property type="molecule type" value="Genomic_DNA"/>
</dbReference>
<comment type="caution">
    <text evidence="1">The sequence shown here is derived from an EMBL/GenBank/DDBJ whole genome shotgun (WGS) entry which is preliminary data.</text>
</comment>
<protein>
    <recommendedName>
        <fullName evidence="3">F-box domain-containing protein</fullName>
    </recommendedName>
</protein>
<reference evidence="1 2" key="1">
    <citation type="journal article" date="2019" name="Appl. Microbiol. Biotechnol.">
        <title>Genome sequence of Isaria javanica and comparative genome analysis insights into family S53 peptidase evolution in fungal entomopathogens.</title>
        <authorList>
            <person name="Lin R."/>
            <person name="Zhang X."/>
            <person name="Xin B."/>
            <person name="Zou M."/>
            <person name="Gao Y."/>
            <person name="Qin F."/>
            <person name="Hu Q."/>
            <person name="Xie B."/>
            <person name="Cheng X."/>
        </authorList>
    </citation>
    <scope>NUCLEOTIDE SEQUENCE [LARGE SCALE GENOMIC DNA]</scope>
    <source>
        <strain evidence="1 2">IJ1G</strain>
    </source>
</reference>